<dbReference type="Gene3D" id="3.40.109.10">
    <property type="entry name" value="NADH Oxidase"/>
    <property type="match status" value="1"/>
</dbReference>
<accession>A0A0S7BP71</accession>
<evidence type="ECO:0000256" key="1">
    <source>
        <dbReference type="ARBA" id="ARBA00007118"/>
    </source>
</evidence>
<dbReference type="GO" id="GO:0016491">
    <property type="term" value="F:oxidoreductase activity"/>
    <property type="evidence" value="ECO:0007669"/>
    <property type="project" value="UniProtKB-KW"/>
</dbReference>
<proteinExistence type="inferred from homology"/>
<dbReference type="SUPFAM" id="SSF55469">
    <property type="entry name" value="FMN-dependent nitroreductase-like"/>
    <property type="match status" value="1"/>
</dbReference>
<sequence>MQVSEAIRLKRAVREFQRVPLEAEHVHAILNAGRRAQSSKNSQPWQFIAIQDHQTLLALSKLGPYAGHLAGAALGVAIVHPDPAERFQILFDIGQAAAYMQLAAWEWGIGSCPASIYEPDQARELLGFPAEMHLRFCISFGYPLESERLTQPPRPGGRQTFEQIVHWERW</sequence>
<dbReference type="EMBL" id="DF967972">
    <property type="protein sequence ID" value="GAP15610.1"/>
    <property type="molecule type" value="Genomic_DNA"/>
</dbReference>
<dbReference type="InterPro" id="IPR029479">
    <property type="entry name" value="Nitroreductase"/>
</dbReference>
<dbReference type="Proteomes" id="UP000055060">
    <property type="component" value="Unassembled WGS sequence"/>
</dbReference>
<keyword evidence="5" id="KW-1185">Reference proteome</keyword>
<gene>
    <name evidence="4" type="ORF">LARV_03402</name>
</gene>
<name>A0A0S7BP71_9CHLR</name>
<feature type="domain" description="Nitroreductase" evidence="3">
    <location>
        <begin position="68"/>
        <end position="142"/>
    </location>
</feature>
<keyword evidence="2" id="KW-0560">Oxidoreductase</keyword>
<dbReference type="PANTHER" id="PTHR43673">
    <property type="entry name" value="NAD(P)H NITROREDUCTASE YDGI-RELATED"/>
    <property type="match status" value="1"/>
</dbReference>
<feature type="domain" description="Nitroreductase" evidence="3">
    <location>
        <begin position="10"/>
        <end position="56"/>
    </location>
</feature>
<evidence type="ECO:0000256" key="2">
    <source>
        <dbReference type="ARBA" id="ARBA00023002"/>
    </source>
</evidence>
<dbReference type="RefSeq" id="WP_075074779.1">
    <property type="nucleotide sequence ID" value="NZ_DF967972.1"/>
</dbReference>
<evidence type="ECO:0000313" key="4">
    <source>
        <dbReference type="EMBL" id="GAP15610.1"/>
    </source>
</evidence>
<dbReference type="STRING" id="360412.LARV_03402"/>
<evidence type="ECO:0000259" key="3">
    <source>
        <dbReference type="Pfam" id="PF00881"/>
    </source>
</evidence>
<evidence type="ECO:0000313" key="5">
    <source>
        <dbReference type="Proteomes" id="UP000055060"/>
    </source>
</evidence>
<dbReference type="CDD" id="cd02062">
    <property type="entry name" value="Nitro_FMN_reductase"/>
    <property type="match status" value="1"/>
</dbReference>
<protein>
    <submittedName>
        <fullName evidence="4">Nitroreductase</fullName>
    </submittedName>
</protein>
<dbReference type="PANTHER" id="PTHR43673:SF10">
    <property type="entry name" value="NADH DEHYDROGENASE_NAD(P)H NITROREDUCTASE XCC3605-RELATED"/>
    <property type="match status" value="1"/>
</dbReference>
<organism evidence="4">
    <name type="scientific">Longilinea arvoryzae</name>
    <dbReference type="NCBI Taxonomy" id="360412"/>
    <lineage>
        <taxon>Bacteria</taxon>
        <taxon>Bacillati</taxon>
        <taxon>Chloroflexota</taxon>
        <taxon>Anaerolineae</taxon>
        <taxon>Anaerolineales</taxon>
        <taxon>Anaerolineaceae</taxon>
        <taxon>Longilinea</taxon>
    </lineage>
</organism>
<dbReference type="OrthoDB" id="9812105at2"/>
<dbReference type="Pfam" id="PF00881">
    <property type="entry name" value="Nitroreductase"/>
    <property type="match status" value="2"/>
</dbReference>
<reference evidence="4" key="1">
    <citation type="submission" date="2015-07" db="EMBL/GenBank/DDBJ databases">
        <title>Draft Genome Sequences of Anaerolinea thermolimosa IMO-1, Bellilinea caldifistulae GOMI-1, Leptolinea tardivitalis YMTK-2, Levilinea saccharolytica KIBI-1,Longilinea arvoryzae KOME-1, Previously Described as Members of the Anaerolineaceae (Chloroflexi).</title>
        <authorList>
            <person name="Sekiguchi Y."/>
            <person name="Ohashi A."/>
            <person name="Matsuura N."/>
            <person name="Tourlousse M.D."/>
        </authorList>
    </citation>
    <scope>NUCLEOTIDE SEQUENCE [LARGE SCALE GENOMIC DNA]</scope>
    <source>
        <strain evidence="4">KOME-1</strain>
    </source>
</reference>
<dbReference type="AlphaFoldDB" id="A0A0S7BP71"/>
<comment type="similarity">
    <text evidence="1">Belongs to the nitroreductase family.</text>
</comment>
<dbReference type="InterPro" id="IPR000415">
    <property type="entry name" value="Nitroreductase-like"/>
</dbReference>